<dbReference type="Proteomes" id="UP000009011">
    <property type="component" value="Chromosome"/>
</dbReference>
<protein>
    <submittedName>
        <fullName evidence="1">Uncharacterized protein</fullName>
    </submittedName>
</protein>
<dbReference type="HOGENOM" id="CLU_2771083_0_0_10"/>
<evidence type="ECO:0000313" key="1">
    <source>
        <dbReference type="EMBL" id="AFN74568.1"/>
    </source>
</evidence>
<dbReference type="KEGG" id="mro:MROS_1331"/>
<keyword evidence="2" id="KW-1185">Reference proteome</keyword>
<organism evidence="1 2">
    <name type="scientific">Melioribacter roseus (strain DSM 23840 / JCM 17771 / VKM B-2668 / P3M-2)</name>
    <dbReference type="NCBI Taxonomy" id="1191523"/>
    <lineage>
        <taxon>Bacteria</taxon>
        <taxon>Pseudomonadati</taxon>
        <taxon>Ignavibacteriota</taxon>
        <taxon>Ignavibacteria</taxon>
        <taxon>Ignavibacteriales</taxon>
        <taxon>Melioribacteraceae</taxon>
        <taxon>Melioribacter</taxon>
    </lineage>
</organism>
<proteinExistence type="predicted"/>
<reference evidence="1 2" key="1">
    <citation type="journal article" date="2013" name="PLoS ONE">
        <title>Genomic analysis of Melioribacter roseus, facultatively anaerobic organotrophic bacterium representing a novel deep lineage within Bacteriodetes/Chlorobi group.</title>
        <authorList>
            <person name="Kadnikov V.V."/>
            <person name="Mardanov A.V."/>
            <person name="Podosokorskaya O.A."/>
            <person name="Gavrilov S.N."/>
            <person name="Kublanov I.V."/>
            <person name="Beletsky A.V."/>
            <person name="Bonch-Osmolovskaya E.A."/>
            <person name="Ravin N.V."/>
        </authorList>
    </citation>
    <scope>NUCLEOTIDE SEQUENCE [LARGE SCALE GENOMIC DNA]</scope>
    <source>
        <strain evidence="2">JCM 17771 / P3M-2</strain>
    </source>
</reference>
<dbReference type="AlphaFoldDB" id="I6ZZZ3"/>
<evidence type="ECO:0000313" key="2">
    <source>
        <dbReference type="Proteomes" id="UP000009011"/>
    </source>
</evidence>
<accession>I6ZZZ3</accession>
<dbReference type="STRING" id="1191523.MROS_1331"/>
<name>I6ZZZ3_MELRP</name>
<gene>
    <name evidence="1" type="ordered locus">MROS_1331</name>
</gene>
<sequence>MGSKPRENLISEKGKFETLISLLNNLPVPALLCKKKTPQNNCGKQSRRASLWLFLEKNSAVEIRRFTAG</sequence>
<dbReference type="EMBL" id="CP003557">
    <property type="protein sequence ID" value="AFN74568.1"/>
    <property type="molecule type" value="Genomic_DNA"/>
</dbReference>